<evidence type="ECO:0000259" key="1">
    <source>
        <dbReference type="Pfam" id="PF00646"/>
    </source>
</evidence>
<feature type="domain" description="F-box" evidence="1">
    <location>
        <begin position="7"/>
        <end position="43"/>
    </location>
</feature>
<protein>
    <recommendedName>
        <fullName evidence="1">F-box domain-containing protein</fullName>
    </recommendedName>
</protein>
<gene>
    <name evidence="2" type="ORF">B0A48_03775</name>
</gene>
<dbReference type="EMBL" id="NAJO01000008">
    <property type="protein sequence ID" value="OQO10478.1"/>
    <property type="molecule type" value="Genomic_DNA"/>
</dbReference>
<dbReference type="SUPFAM" id="SSF81383">
    <property type="entry name" value="F-box domain"/>
    <property type="match status" value="1"/>
</dbReference>
<name>A0A1V8TGU6_9PEZI</name>
<evidence type="ECO:0000313" key="3">
    <source>
        <dbReference type="Proteomes" id="UP000192596"/>
    </source>
</evidence>
<dbReference type="OrthoDB" id="3800738at2759"/>
<reference evidence="3" key="1">
    <citation type="submission" date="2017-03" db="EMBL/GenBank/DDBJ databases">
        <title>Genomes of endolithic fungi from Antarctica.</title>
        <authorList>
            <person name="Coleine C."/>
            <person name="Masonjones S."/>
            <person name="Stajich J.E."/>
        </authorList>
    </citation>
    <scope>NUCLEOTIDE SEQUENCE [LARGE SCALE GENOMIC DNA]</scope>
    <source>
        <strain evidence="3">CCFEE 5527</strain>
    </source>
</reference>
<comment type="caution">
    <text evidence="2">The sequence shown here is derived from an EMBL/GenBank/DDBJ whole genome shotgun (WGS) entry which is preliminary data.</text>
</comment>
<dbReference type="InterPro" id="IPR036047">
    <property type="entry name" value="F-box-like_dom_sf"/>
</dbReference>
<dbReference type="InParanoid" id="A0A1V8TGU6"/>
<keyword evidence="3" id="KW-1185">Reference proteome</keyword>
<organism evidence="2 3">
    <name type="scientific">Cryoendolithus antarcticus</name>
    <dbReference type="NCBI Taxonomy" id="1507870"/>
    <lineage>
        <taxon>Eukaryota</taxon>
        <taxon>Fungi</taxon>
        <taxon>Dikarya</taxon>
        <taxon>Ascomycota</taxon>
        <taxon>Pezizomycotina</taxon>
        <taxon>Dothideomycetes</taxon>
        <taxon>Dothideomycetidae</taxon>
        <taxon>Cladosporiales</taxon>
        <taxon>Cladosporiaceae</taxon>
        <taxon>Cryoendolithus</taxon>
    </lineage>
</organism>
<dbReference type="Proteomes" id="UP000192596">
    <property type="component" value="Unassembled WGS sequence"/>
</dbReference>
<accession>A0A1V8TGU6</accession>
<dbReference type="AlphaFoldDB" id="A0A1V8TGU6"/>
<dbReference type="InterPro" id="IPR001810">
    <property type="entry name" value="F-box_dom"/>
</dbReference>
<dbReference type="Pfam" id="PF00646">
    <property type="entry name" value="F-box"/>
    <property type="match status" value="1"/>
</dbReference>
<proteinExistence type="predicted"/>
<sequence length="182" mass="20970">MASITVLNLPELLEQILIHLDQETILVTRRVSSRFSAIISTSETLQQKLFLRLQSYRTPHDTITMNPLLTESDWLTGDRRRPNAWLFALDPFKIPTECIRQKMHLSSHVGIMQCLILRGSNADHEKTWTIPAESSETATHSSDYNGETLEEFVAKVMNERRLGNIGFRGFHFRNSIWLVDFA</sequence>
<dbReference type="CDD" id="cd09917">
    <property type="entry name" value="F-box_SF"/>
    <property type="match status" value="1"/>
</dbReference>
<evidence type="ECO:0000313" key="2">
    <source>
        <dbReference type="EMBL" id="OQO10478.1"/>
    </source>
</evidence>